<organism evidence="6 7">
    <name type="scientific">Ziziphus jujuba var. spinosa</name>
    <dbReference type="NCBI Taxonomy" id="714518"/>
    <lineage>
        <taxon>Eukaryota</taxon>
        <taxon>Viridiplantae</taxon>
        <taxon>Streptophyta</taxon>
        <taxon>Embryophyta</taxon>
        <taxon>Tracheophyta</taxon>
        <taxon>Spermatophyta</taxon>
        <taxon>Magnoliopsida</taxon>
        <taxon>eudicotyledons</taxon>
        <taxon>Gunneridae</taxon>
        <taxon>Pentapetalae</taxon>
        <taxon>rosids</taxon>
        <taxon>fabids</taxon>
        <taxon>Rosales</taxon>
        <taxon>Rhamnaceae</taxon>
        <taxon>Paliureae</taxon>
        <taxon>Ziziphus</taxon>
    </lineage>
</organism>
<dbReference type="Proteomes" id="UP000813462">
    <property type="component" value="Unassembled WGS sequence"/>
</dbReference>
<proteinExistence type="predicted"/>
<name>A0A978VLB8_ZIZJJ</name>
<evidence type="ECO:0000256" key="1">
    <source>
        <dbReference type="ARBA" id="ARBA00004141"/>
    </source>
</evidence>
<evidence type="ECO:0000313" key="7">
    <source>
        <dbReference type="Proteomes" id="UP000813462"/>
    </source>
</evidence>
<keyword evidence="4" id="KW-0472">Membrane</keyword>
<comment type="caution">
    <text evidence="6">The sequence shown here is derived from an EMBL/GenBank/DDBJ whole genome shotgun (WGS) entry which is preliminary data.</text>
</comment>
<dbReference type="EMBL" id="JAEACU010000004">
    <property type="protein sequence ID" value="KAH7533887.1"/>
    <property type="molecule type" value="Genomic_DNA"/>
</dbReference>
<comment type="subcellular location">
    <subcellularLocation>
        <location evidence="1">Membrane</location>
        <topology evidence="1">Multi-pass membrane protein</topology>
    </subcellularLocation>
</comment>
<gene>
    <name evidence="6" type="ORF">FEM48_Zijuj04G0179300</name>
</gene>
<dbReference type="InterPro" id="IPR004776">
    <property type="entry name" value="Mem_transp_PIN-like"/>
</dbReference>
<dbReference type="InterPro" id="IPR039305">
    <property type="entry name" value="PILS2/6"/>
</dbReference>
<dbReference type="GO" id="GO:0080162">
    <property type="term" value="P:endoplasmic reticulum to cytosol auxin transport"/>
    <property type="evidence" value="ECO:0007669"/>
    <property type="project" value="InterPro"/>
</dbReference>
<evidence type="ECO:0000256" key="2">
    <source>
        <dbReference type="ARBA" id="ARBA00022692"/>
    </source>
</evidence>
<sequence length="155" mass="17171">MMEPPLDYYEIIEEEAQIEIKELPANDLSKPPFVEAEWPGMEDNDTEHCKIPFIARLFNNISGVSNMNNPEFESSDHENPGCNIESIRCLAEPKLLKAFVFGDDTVLSFITDSLEILADEMVPSAMVVLGGMLAERPNESNLGIGTTIGIIVARL</sequence>
<protein>
    <submittedName>
        <fullName evidence="6">Uncharacterized protein</fullName>
    </submittedName>
</protein>
<dbReference type="GO" id="GO:0016020">
    <property type="term" value="C:membrane"/>
    <property type="evidence" value="ECO:0007669"/>
    <property type="project" value="UniProtKB-SubCell"/>
</dbReference>
<dbReference type="GO" id="GO:0009734">
    <property type="term" value="P:auxin-activated signaling pathway"/>
    <property type="evidence" value="ECO:0007669"/>
    <property type="project" value="UniProtKB-KW"/>
</dbReference>
<dbReference type="PANTHER" id="PTHR31419">
    <property type="entry name" value="PROTEIN PIN-LIKES 2"/>
    <property type="match status" value="1"/>
</dbReference>
<evidence type="ECO:0000256" key="4">
    <source>
        <dbReference type="ARBA" id="ARBA00023136"/>
    </source>
</evidence>
<evidence type="ECO:0000256" key="3">
    <source>
        <dbReference type="ARBA" id="ARBA00022989"/>
    </source>
</evidence>
<evidence type="ECO:0000313" key="6">
    <source>
        <dbReference type="EMBL" id="KAH7533887.1"/>
    </source>
</evidence>
<keyword evidence="5" id="KW-0927">Auxin signaling pathway</keyword>
<dbReference type="AlphaFoldDB" id="A0A978VLB8"/>
<accession>A0A978VLB8</accession>
<keyword evidence="3" id="KW-1133">Transmembrane helix</keyword>
<dbReference type="PANTHER" id="PTHR31419:SF8">
    <property type="entry name" value="PROTEIN PIN-LIKES 2-LIKE"/>
    <property type="match status" value="1"/>
</dbReference>
<evidence type="ECO:0000256" key="5">
    <source>
        <dbReference type="ARBA" id="ARBA00023294"/>
    </source>
</evidence>
<reference evidence="6" key="1">
    <citation type="journal article" date="2021" name="Front. Plant Sci.">
        <title>Chromosome-Scale Genome Assembly for Chinese Sour Jujube and Insights Into Its Genome Evolution and Domestication Signature.</title>
        <authorList>
            <person name="Shen L.-Y."/>
            <person name="Luo H."/>
            <person name="Wang X.-L."/>
            <person name="Wang X.-M."/>
            <person name="Qiu X.-J."/>
            <person name="Liu H."/>
            <person name="Zhou S.-S."/>
            <person name="Jia K.-H."/>
            <person name="Nie S."/>
            <person name="Bao Y.-T."/>
            <person name="Zhang R.-G."/>
            <person name="Yun Q.-Z."/>
            <person name="Chai Y.-H."/>
            <person name="Lu J.-Y."/>
            <person name="Li Y."/>
            <person name="Zhao S.-W."/>
            <person name="Mao J.-F."/>
            <person name="Jia S.-G."/>
            <person name="Mao Y.-M."/>
        </authorList>
    </citation>
    <scope>NUCLEOTIDE SEQUENCE</scope>
    <source>
        <strain evidence="6">AT0</strain>
        <tissue evidence="6">Leaf</tissue>
    </source>
</reference>
<dbReference type="Pfam" id="PF03547">
    <property type="entry name" value="Mem_trans"/>
    <property type="match status" value="1"/>
</dbReference>
<keyword evidence="2" id="KW-0812">Transmembrane</keyword>